<dbReference type="GO" id="GO:0016747">
    <property type="term" value="F:acyltransferase activity, transferring groups other than amino-acyl groups"/>
    <property type="evidence" value="ECO:0007669"/>
    <property type="project" value="InterPro"/>
</dbReference>
<feature type="domain" description="N-acetyltransferase" evidence="3">
    <location>
        <begin position="7"/>
        <end position="199"/>
    </location>
</feature>
<dbReference type="InterPro" id="IPR000182">
    <property type="entry name" value="GNAT_dom"/>
</dbReference>
<gene>
    <name evidence="4" type="ORF">GCM10017083_11390</name>
</gene>
<evidence type="ECO:0000313" key="5">
    <source>
        <dbReference type="Proteomes" id="UP000630353"/>
    </source>
</evidence>
<dbReference type="SUPFAM" id="SSF55729">
    <property type="entry name" value="Acyl-CoA N-acyltransferases (Nat)"/>
    <property type="match status" value="1"/>
</dbReference>
<organism evidence="4 5">
    <name type="scientific">Thalassobaculum fulvum</name>
    <dbReference type="NCBI Taxonomy" id="1633335"/>
    <lineage>
        <taxon>Bacteria</taxon>
        <taxon>Pseudomonadati</taxon>
        <taxon>Pseudomonadota</taxon>
        <taxon>Alphaproteobacteria</taxon>
        <taxon>Rhodospirillales</taxon>
        <taxon>Thalassobaculaceae</taxon>
        <taxon>Thalassobaculum</taxon>
    </lineage>
</organism>
<dbReference type="RefSeq" id="WP_189987958.1">
    <property type="nucleotide sequence ID" value="NZ_BMZS01000002.1"/>
</dbReference>
<sequence>MPFASRTRLRCATVEDARAIAELIAIAGEGIPIWVWREEAEDGRDPLSVGAERAARPDSMFSYRNAILAEHDGEVAGMMLGFRVDQPTGRNWAALAAVPSPLRPIVELEYRVPGAFYINALAVFERFRDLGIGTRLLQAAASRATALGCTRLAHQVFSGNRAAVRLYERNGFRQIDSRPIEPHPGHSLEGRVLLMVRPL</sequence>
<protein>
    <recommendedName>
        <fullName evidence="3">N-acetyltransferase domain-containing protein</fullName>
    </recommendedName>
</protein>
<evidence type="ECO:0000259" key="3">
    <source>
        <dbReference type="PROSITE" id="PS51186"/>
    </source>
</evidence>
<reference evidence="4" key="2">
    <citation type="submission" date="2020-09" db="EMBL/GenBank/DDBJ databases">
        <authorList>
            <person name="Sun Q."/>
            <person name="Kim S."/>
        </authorList>
    </citation>
    <scope>NUCLEOTIDE SEQUENCE</scope>
    <source>
        <strain evidence="4">KCTC 42651</strain>
    </source>
</reference>
<dbReference type="CDD" id="cd04301">
    <property type="entry name" value="NAT_SF"/>
    <property type="match status" value="1"/>
</dbReference>
<dbReference type="InterPro" id="IPR016181">
    <property type="entry name" value="Acyl_CoA_acyltransferase"/>
</dbReference>
<accession>A0A918XPN0</accession>
<keyword evidence="1" id="KW-0808">Transferase</keyword>
<dbReference type="Gene3D" id="3.40.630.30">
    <property type="match status" value="1"/>
</dbReference>
<name>A0A918XPN0_9PROT</name>
<evidence type="ECO:0000256" key="1">
    <source>
        <dbReference type="ARBA" id="ARBA00022679"/>
    </source>
</evidence>
<dbReference type="EMBL" id="BMZS01000002">
    <property type="protein sequence ID" value="GHD44210.1"/>
    <property type="molecule type" value="Genomic_DNA"/>
</dbReference>
<evidence type="ECO:0000256" key="2">
    <source>
        <dbReference type="ARBA" id="ARBA00023315"/>
    </source>
</evidence>
<dbReference type="PROSITE" id="PS51186">
    <property type="entry name" value="GNAT"/>
    <property type="match status" value="1"/>
</dbReference>
<proteinExistence type="predicted"/>
<reference evidence="4" key="1">
    <citation type="journal article" date="2014" name="Int. J. Syst. Evol. Microbiol.">
        <title>Complete genome sequence of Corynebacterium casei LMG S-19264T (=DSM 44701T), isolated from a smear-ripened cheese.</title>
        <authorList>
            <consortium name="US DOE Joint Genome Institute (JGI-PGF)"/>
            <person name="Walter F."/>
            <person name="Albersmeier A."/>
            <person name="Kalinowski J."/>
            <person name="Ruckert C."/>
        </authorList>
    </citation>
    <scope>NUCLEOTIDE SEQUENCE</scope>
    <source>
        <strain evidence="4">KCTC 42651</strain>
    </source>
</reference>
<dbReference type="Pfam" id="PF00583">
    <property type="entry name" value="Acetyltransf_1"/>
    <property type="match status" value="1"/>
</dbReference>
<evidence type="ECO:0000313" key="4">
    <source>
        <dbReference type="EMBL" id="GHD44210.1"/>
    </source>
</evidence>
<dbReference type="AlphaFoldDB" id="A0A918XPN0"/>
<keyword evidence="5" id="KW-1185">Reference proteome</keyword>
<dbReference type="InterPro" id="IPR050832">
    <property type="entry name" value="Bact_Acetyltransf"/>
</dbReference>
<comment type="caution">
    <text evidence="4">The sequence shown here is derived from an EMBL/GenBank/DDBJ whole genome shotgun (WGS) entry which is preliminary data.</text>
</comment>
<dbReference type="Proteomes" id="UP000630353">
    <property type="component" value="Unassembled WGS sequence"/>
</dbReference>
<keyword evidence="2" id="KW-0012">Acyltransferase</keyword>
<dbReference type="PANTHER" id="PTHR43877">
    <property type="entry name" value="AMINOALKYLPHOSPHONATE N-ACETYLTRANSFERASE-RELATED-RELATED"/>
    <property type="match status" value="1"/>
</dbReference>